<comment type="caution">
    <text evidence="3">The sequence shown here is derived from an EMBL/GenBank/DDBJ whole genome shotgun (WGS) entry which is preliminary data.</text>
</comment>
<dbReference type="PANTHER" id="PTHR43845:SF1">
    <property type="entry name" value="BLR5969 PROTEIN"/>
    <property type="match status" value="1"/>
</dbReference>
<dbReference type="OrthoDB" id="580775at2"/>
<dbReference type="Gene3D" id="3.40.50.12780">
    <property type="entry name" value="N-terminal domain of ligase-like"/>
    <property type="match status" value="1"/>
</dbReference>
<accession>A0A5J5HL73</accession>
<sequence length="445" mass="50235">MISEKQKEEFMEPQSHVEEIQAHKLQKQLDYIFNHSIFYQKKYAEAGIQRSDIKELSDLAKLPFTYKDEIRESQHTLPPLGTHAVVGLEDIIRIHSSSGTTGRPTYVGITRHDYDVWTEMLARVCYTHGIRKDSIVVFAMGLSFFVGSSMKDGIERLGATFIPVGTGASDRVVQSITDFHADTLYCTPSYASYLAEFVRENYNMEPSELGLTLMCVGGEPGGGLPEVRKKIEQDWGCKVLEAMGNADMAPVVFSECPEQNGMHFIGSDYVICEIINPETGEVVPKSDHMEGELVYTAIDRECVPLVRFRTRDLVQVDMTPCPCGRNSFRLRCIGRTDDMLIIRGVNVFPTAIKDVVNRFRPKTSGEFQIVLKEKPPLAEPPLPIKMECSNHLAQQEKAALKKEIESVIRAKLFFTADVQLVPEGSLPRFEMKAKYTEDLYMKEQV</sequence>
<feature type="domain" description="AMP-dependent synthetase/ligase" evidence="1">
    <location>
        <begin position="56"/>
        <end position="295"/>
    </location>
</feature>
<dbReference type="InterPro" id="IPR000873">
    <property type="entry name" value="AMP-dep_synth/lig_dom"/>
</dbReference>
<organism evidence="3 4">
    <name type="scientific">Niallia endozanthoxylica</name>
    <dbReference type="NCBI Taxonomy" id="2036016"/>
    <lineage>
        <taxon>Bacteria</taxon>
        <taxon>Bacillati</taxon>
        <taxon>Bacillota</taxon>
        <taxon>Bacilli</taxon>
        <taxon>Bacillales</taxon>
        <taxon>Bacillaceae</taxon>
        <taxon>Niallia</taxon>
    </lineage>
</organism>
<feature type="domain" description="AMP-dependent ligase C-terminal" evidence="2">
    <location>
        <begin position="344"/>
        <end position="435"/>
    </location>
</feature>
<dbReference type="RefSeq" id="WP_150441455.1">
    <property type="nucleotide sequence ID" value="NZ_VYKL01000028.1"/>
</dbReference>
<dbReference type="Pfam" id="PF00501">
    <property type="entry name" value="AMP-binding"/>
    <property type="match status" value="1"/>
</dbReference>
<evidence type="ECO:0000313" key="3">
    <source>
        <dbReference type="EMBL" id="KAA9021081.1"/>
    </source>
</evidence>
<dbReference type="InterPro" id="IPR045851">
    <property type="entry name" value="AMP-bd_C_sf"/>
</dbReference>
<evidence type="ECO:0000259" key="2">
    <source>
        <dbReference type="Pfam" id="PF14535"/>
    </source>
</evidence>
<dbReference type="SUPFAM" id="SSF56801">
    <property type="entry name" value="Acetyl-CoA synthetase-like"/>
    <property type="match status" value="1"/>
</dbReference>
<dbReference type="PANTHER" id="PTHR43845">
    <property type="entry name" value="BLR5969 PROTEIN"/>
    <property type="match status" value="1"/>
</dbReference>
<dbReference type="Gene3D" id="3.30.300.30">
    <property type="match status" value="1"/>
</dbReference>
<evidence type="ECO:0000259" key="1">
    <source>
        <dbReference type="Pfam" id="PF00501"/>
    </source>
</evidence>
<protein>
    <submittedName>
        <fullName evidence="3">Phenylacetate--CoA ligase</fullName>
    </submittedName>
</protein>
<dbReference type="GO" id="GO:0016874">
    <property type="term" value="F:ligase activity"/>
    <property type="evidence" value="ECO:0007669"/>
    <property type="project" value="UniProtKB-KW"/>
</dbReference>
<dbReference type="Proteomes" id="UP000326671">
    <property type="component" value="Unassembled WGS sequence"/>
</dbReference>
<evidence type="ECO:0000313" key="4">
    <source>
        <dbReference type="Proteomes" id="UP000326671"/>
    </source>
</evidence>
<proteinExistence type="predicted"/>
<keyword evidence="3" id="KW-0436">Ligase</keyword>
<keyword evidence="4" id="KW-1185">Reference proteome</keyword>
<dbReference type="EMBL" id="VYKL01000028">
    <property type="protein sequence ID" value="KAA9021081.1"/>
    <property type="molecule type" value="Genomic_DNA"/>
</dbReference>
<reference evidence="3 4" key="1">
    <citation type="submission" date="2019-09" db="EMBL/GenBank/DDBJ databases">
        <title>Whole genome sequences of isolates from the Mars Exploration Rovers.</title>
        <authorList>
            <person name="Seuylemezian A."/>
            <person name="Vaishampayan P."/>
        </authorList>
    </citation>
    <scope>NUCLEOTIDE SEQUENCE [LARGE SCALE GENOMIC DNA]</scope>
    <source>
        <strain evidence="3 4">MER_TA_151</strain>
    </source>
</reference>
<dbReference type="InterPro" id="IPR042099">
    <property type="entry name" value="ANL_N_sf"/>
</dbReference>
<dbReference type="InterPro" id="IPR028154">
    <property type="entry name" value="AMP-dep_Lig_C"/>
</dbReference>
<dbReference type="AlphaFoldDB" id="A0A5J5HL73"/>
<dbReference type="Pfam" id="PF14535">
    <property type="entry name" value="AMP-binding_C_2"/>
    <property type="match status" value="1"/>
</dbReference>
<gene>
    <name evidence="3" type="ORF">F4V44_18235</name>
</gene>
<name>A0A5J5HL73_9BACI</name>